<dbReference type="GO" id="GO:0000166">
    <property type="term" value="F:nucleotide binding"/>
    <property type="evidence" value="ECO:0007669"/>
    <property type="project" value="InterPro"/>
</dbReference>
<reference evidence="2 3" key="1">
    <citation type="submission" date="2018-06" db="EMBL/GenBank/DDBJ databases">
        <title>Whole genome sequencing of four bacterial strains from South Shetland trench revealing bio-synthetic gene clusters.</title>
        <authorList>
            <person name="Abdel-Mageed W.M."/>
            <person name="Lehri B."/>
            <person name="Jarmusch S.A."/>
            <person name="Miranda K."/>
            <person name="Goodfellow M."/>
            <person name="Jaspars M."/>
            <person name="Karlyshev A.V."/>
        </authorList>
    </citation>
    <scope>NUCLEOTIDE SEQUENCE [LARGE SCALE GENOMIC DNA]</scope>
    <source>
        <strain evidence="2 3">SST2</strain>
    </source>
</reference>
<proteinExistence type="predicted"/>
<feature type="domain" description="Gfo/Idh/MocA-like oxidoreductase N-terminal" evidence="1">
    <location>
        <begin position="1"/>
        <end position="103"/>
    </location>
</feature>
<accession>A0A365Q014</accession>
<name>A0A365Q014_9GAMM</name>
<dbReference type="EMBL" id="QNTV01000001">
    <property type="protein sequence ID" value="RBA62228.1"/>
    <property type="molecule type" value="Genomic_DNA"/>
</dbReference>
<evidence type="ECO:0000259" key="1">
    <source>
        <dbReference type="Pfam" id="PF01408"/>
    </source>
</evidence>
<dbReference type="Gene3D" id="3.40.50.720">
    <property type="entry name" value="NAD(P)-binding Rossmann-like Domain"/>
    <property type="match status" value="1"/>
</dbReference>
<dbReference type="Pfam" id="PF01408">
    <property type="entry name" value="GFO_IDH_MocA"/>
    <property type="match status" value="1"/>
</dbReference>
<gene>
    <name evidence="2" type="ORF">DQ403_01135</name>
</gene>
<dbReference type="SUPFAM" id="SSF51735">
    <property type="entry name" value="NAD(P)-binding Rossmann-fold domains"/>
    <property type="match status" value="1"/>
</dbReference>
<dbReference type="PANTHER" id="PTHR43377:SF12">
    <property type="entry name" value="BINDING ROSSMANN FOLD OXIDOREDUCTASE, PUTATIVE (AFU_ORTHOLOGUE AFUA_3G11840)-RELATED"/>
    <property type="match status" value="1"/>
</dbReference>
<dbReference type="Gene3D" id="3.30.360.10">
    <property type="entry name" value="Dihydrodipicolinate Reductase, domain 2"/>
    <property type="match status" value="1"/>
</dbReference>
<comment type="caution">
    <text evidence="2">The sequence shown here is derived from an EMBL/GenBank/DDBJ whole genome shotgun (WGS) entry which is preliminary data.</text>
</comment>
<dbReference type="RefSeq" id="WP_128118933.1">
    <property type="nucleotide sequence ID" value="NZ_QNTV01000001.1"/>
</dbReference>
<dbReference type="InterPro" id="IPR036291">
    <property type="entry name" value="NAD(P)-bd_dom_sf"/>
</dbReference>
<protein>
    <submittedName>
        <fullName evidence="2">Oxidoreductase</fullName>
    </submittedName>
</protein>
<organism evidence="2 3">
    <name type="scientific">Stutzerimonas zhaodongensis</name>
    <dbReference type="NCBI Taxonomy" id="1176257"/>
    <lineage>
        <taxon>Bacteria</taxon>
        <taxon>Pseudomonadati</taxon>
        <taxon>Pseudomonadota</taxon>
        <taxon>Gammaproteobacteria</taxon>
        <taxon>Pseudomonadales</taxon>
        <taxon>Pseudomonadaceae</taxon>
        <taxon>Stutzerimonas</taxon>
    </lineage>
</organism>
<dbReference type="Proteomes" id="UP000252554">
    <property type="component" value="Unassembled WGS sequence"/>
</dbReference>
<evidence type="ECO:0000313" key="2">
    <source>
        <dbReference type="EMBL" id="RBA62228.1"/>
    </source>
</evidence>
<dbReference type="AlphaFoldDB" id="A0A365Q014"/>
<dbReference type="PANTHER" id="PTHR43377">
    <property type="entry name" value="BILIVERDIN REDUCTASE A"/>
    <property type="match status" value="1"/>
</dbReference>
<sequence length="356" mass="39569">MKILIIGLGYAGRRFQRAFEHVGTTCAIPVSLAYVGRRPKQTTLRYFDRIDGALQDFMPDIVIVSVNDINHAAVLEELAGFRGFVICEKPLTTPTDDLANVHASLANVSGFALNLVERYSDASRALREWVARHDWQLVRASFHWGKDRINDYRPTCGVTSEAIHALDLLSWICPAAGPLCLGGVLGIRSDFSISGNAVLDTLQLTATLGDAPVSGYSSFVNIVRQRTLDFSFVDRDDLLIHARLVFDTPQWDHDHLRIWMRDTDGTELILHELAISPSRPGLETLHKLSQLCLDVLQWAMHQRPPSQAFASLETAFTLQGLLNELEHQALTPPSAHYNHGETRALLAEDSDLEALG</sequence>
<evidence type="ECO:0000313" key="3">
    <source>
        <dbReference type="Proteomes" id="UP000252554"/>
    </source>
</evidence>
<dbReference type="InterPro" id="IPR000683">
    <property type="entry name" value="Gfo/Idh/MocA-like_OxRdtase_N"/>
</dbReference>
<dbReference type="InterPro" id="IPR051450">
    <property type="entry name" value="Gfo/Idh/MocA_Oxidoreductases"/>
</dbReference>